<sequence>MAHSDPSDRGSATGPVSDSESYPTRREGPQARRDEVIYEEVEKIRRATRPRALTILATTFVGVLIVMIGGLASYYYYTVQSQNGSGVKTTGEQWEMIAASTDQLTDSFGDLIKFEDMIAEGGNSFESKLNKTNGQLRDVLYELDGAAGYSLSSSVFNSRLTSFLDDYIAYLREMGRVIEKGRGDLIKEIADIDALKTLSDKMNESYDNLLVADKSKVITETLPRELFAIAGEVEDFAQTYLDEQKTKGEADDAEKTSANDVATKFMQAYMGKDVAGMRLYLTKAAEAEFQPGAIQEETSEIKSYKITNTRKLSDTKIEIDAQMAKETPDGVAVTDKRLFVMLKQSDGKWLIDSYRSV</sequence>
<organism evidence="3 4">
    <name type="scientific">candidate division Kazan bacterium RIFCSPLOWO2_01_FULL_48_13</name>
    <dbReference type="NCBI Taxonomy" id="1798539"/>
    <lineage>
        <taxon>Bacteria</taxon>
        <taxon>Bacteria division Kazan-3B-28</taxon>
    </lineage>
</organism>
<feature type="transmembrane region" description="Helical" evidence="2">
    <location>
        <begin position="53"/>
        <end position="77"/>
    </location>
</feature>
<proteinExistence type="predicted"/>
<comment type="caution">
    <text evidence="3">The sequence shown here is derived from an EMBL/GenBank/DDBJ whole genome shotgun (WGS) entry which is preliminary data.</text>
</comment>
<dbReference type="EMBL" id="METE01000002">
    <property type="protein sequence ID" value="OGB85518.1"/>
    <property type="molecule type" value="Genomic_DNA"/>
</dbReference>
<accession>A0A1F4PPD7</accession>
<feature type="compositionally biased region" description="Basic and acidic residues" evidence="1">
    <location>
        <begin position="23"/>
        <end position="34"/>
    </location>
</feature>
<name>A0A1F4PPD7_UNCK3</name>
<dbReference type="AlphaFoldDB" id="A0A1F4PPD7"/>
<reference evidence="3 4" key="1">
    <citation type="journal article" date="2016" name="Nat. Commun.">
        <title>Thousands of microbial genomes shed light on interconnected biogeochemical processes in an aquifer system.</title>
        <authorList>
            <person name="Anantharaman K."/>
            <person name="Brown C.T."/>
            <person name="Hug L.A."/>
            <person name="Sharon I."/>
            <person name="Castelle C.J."/>
            <person name="Probst A.J."/>
            <person name="Thomas B.C."/>
            <person name="Singh A."/>
            <person name="Wilkins M.J."/>
            <person name="Karaoz U."/>
            <person name="Brodie E.L."/>
            <person name="Williams K.H."/>
            <person name="Hubbard S.S."/>
            <person name="Banfield J.F."/>
        </authorList>
    </citation>
    <scope>NUCLEOTIDE SEQUENCE [LARGE SCALE GENOMIC DNA]</scope>
</reference>
<evidence type="ECO:0000256" key="1">
    <source>
        <dbReference type="SAM" id="MobiDB-lite"/>
    </source>
</evidence>
<evidence type="ECO:0000256" key="2">
    <source>
        <dbReference type="SAM" id="Phobius"/>
    </source>
</evidence>
<evidence type="ECO:0000313" key="4">
    <source>
        <dbReference type="Proteomes" id="UP000179010"/>
    </source>
</evidence>
<gene>
    <name evidence="3" type="ORF">A2994_00640</name>
</gene>
<keyword evidence="2" id="KW-0812">Transmembrane</keyword>
<dbReference type="STRING" id="1798539.A2994_00640"/>
<dbReference type="Proteomes" id="UP000179010">
    <property type="component" value="Unassembled WGS sequence"/>
</dbReference>
<feature type="region of interest" description="Disordered" evidence="1">
    <location>
        <begin position="1"/>
        <end position="34"/>
    </location>
</feature>
<evidence type="ECO:0000313" key="3">
    <source>
        <dbReference type="EMBL" id="OGB85518.1"/>
    </source>
</evidence>
<protein>
    <submittedName>
        <fullName evidence="3">Uncharacterized protein</fullName>
    </submittedName>
</protein>
<keyword evidence="2" id="KW-1133">Transmembrane helix</keyword>
<keyword evidence="2" id="KW-0472">Membrane</keyword>